<dbReference type="InterPro" id="IPR010866">
    <property type="entry name" value="A-2_8-polyST"/>
</dbReference>
<organism evidence="1 2">
    <name type="scientific">Acinetobacter johnsonii</name>
    <dbReference type="NCBI Taxonomy" id="40214"/>
    <lineage>
        <taxon>Bacteria</taxon>
        <taxon>Pseudomonadati</taxon>
        <taxon>Pseudomonadota</taxon>
        <taxon>Gammaproteobacteria</taxon>
        <taxon>Moraxellales</taxon>
        <taxon>Moraxellaceae</taxon>
        <taxon>Acinetobacter</taxon>
    </lineage>
</organism>
<evidence type="ECO:0000313" key="2">
    <source>
        <dbReference type="Proteomes" id="UP001157887"/>
    </source>
</evidence>
<dbReference type="EMBL" id="JAOECG010000008">
    <property type="protein sequence ID" value="MDG9787051.1"/>
    <property type="molecule type" value="Genomic_DNA"/>
</dbReference>
<proteinExistence type="predicted"/>
<dbReference type="Pfam" id="PF07388">
    <property type="entry name" value="A-2_8-polyST"/>
    <property type="match status" value="1"/>
</dbReference>
<dbReference type="RefSeq" id="WP_279661816.1">
    <property type="nucleotide sequence ID" value="NZ_JAOECG010000008.1"/>
</dbReference>
<comment type="caution">
    <text evidence="1">The sequence shown here is derived from an EMBL/GenBank/DDBJ whole genome shotgun (WGS) entry which is preliminary data.</text>
</comment>
<gene>
    <name evidence="1" type="ORF">N7566_08635</name>
</gene>
<protein>
    <submittedName>
        <fullName evidence="1">Alpha-2,8-polysialyltransferase family protein</fullName>
    </submittedName>
</protein>
<reference evidence="1" key="1">
    <citation type="submission" date="2022-09" db="EMBL/GenBank/DDBJ databases">
        <title>Intensive care unit water sources are persistently colonized with multi-drug resistant bacteria and are the site of extensive horizontal gene transfer of antibiotic resistance genes.</title>
        <authorList>
            <person name="Diorio-Toth L."/>
        </authorList>
    </citation>
    <scope>NUCLEOTIDE SEQUENCE</scope>
    <source>
        <strain evidence="1">GD04065</strain>
    </source>
</reference>
<evidence type="ECO:0000313" key="1">
    <source>
        <dbReference type="EMBL" id="MDG9787051.1"/>
    </source>
</evidence>
<dbReference type="AlphaFoldDB" id="A0AAW6RT65"/>
<name>A0AAW6RT65_ACIJO</name>
<accession>A0AAW6RT65</accession>
<sequence length="321" mass="37294">MILVGYSVISQLHFLNFLTYFISNKERYTDCIVFIGIYWEKSIISQEYIDFAEKNNIAVVYEDKRSKIISEFKKNKKHVDIVFVDNFSIKIMVNSFTGLKINKIILIDEGVSSYASIEHKKKAIIREKGILWLYTRNIFYILSNNIVKIKKIDVVNFRIFHRDSLEVNNIYKTVFIDILRDIYSRRNFVWGYNDEKIAIFCSQPYCDLGLISIEQYKVKMLELKEIVNTKGMRLIVKKHPAESKFDYKSIGVEILNFTGAIEEFIANERVECLISKTSTSSLIVGSVMGVKSYVLSYSDAKDLGGALEQLYTKYCFEISSI</sequence>
<dbReference type="Proteomes" id="UP001157887">
    <property type="component" value="Unassembled WGS sequence"/>
</dbReference>